<evidence type="ECO:0000313" key="5">
    <source>
        <dbReference type="EMBL" id="UUX92354.1"/>
    </source>
</evidence>
<dbReference type="GO" id="GO:0030170">
    <property type="term" value="F:pyridoxal phosphate binding"/>
    <property type="evidence" value="ECO:0007669"/>
    <property type="project" value="InterPro"/>
</dbReference>
<dbReference type="CDD" id="cd00609">
    <property type="entry name" value="AAT_like"/>
    <property type="match status" value="1"/>
</dbReference>
<dbReference type="EMBL" id="CP096115">
    <property type="protein sequence ID" value="UUX92354.1"/>
    <property type="molecule type" value="Genomic_DNA"/>
</dbReference>
<dbReference type="RefSeq" id="WP_257742504.1">
    <property type="nucleotide sequence ID" value="NZ_CP096115.1"/>
</dbReference>
<dbReference type="InterPro" id="IPR004839">
    <property type="entry name" value="Aminotransferase_I/II_large"/>
</dbReference>
<keyword evidence="3 5" id="KW-0032">Aminotransferase</keyword>
<protein>
    <recommendedName>
        <fullName evidence="3">Aminotransferase</fullName>
        <ecNumber evidence="3">2.6.1.-</ecNumber>
    </recommendedName>
</protein>
<dbReference type="Proteomes" id="UP001060368">
    <property type="component" value="Chromosome"/>
</dbReference>
<dbReference type="GeneID" id="74308758"/>
<organism evidence="5 6">
    <name type="scientific">Methanoplanus endosymbiosus</name>
    <dbReference type="NCBI Taxonomy" id="33865"/>
    <lineage>
        <taxon>Archaea</taxon>
        <taxon>Methanobacteriati</taxon>
        <taxon>Methanobacteriota</taxon>
        <taxon>Stenosarchaea group</taxon>
        <taxon>Methanomicrobia</taxon>
        <taxon>Methanomicrobiales</taxon>
        <taxon>Methanomicrobiaceae</taxon>
        <taxon>Methanoplanus</taxon>
    </lineage>
</organism>
<evidence type="ECO:0000256" key="3">
    <source>
        <dbReference type="RuleBase" id="RU000481"/>
    </source>
</evidence>
<evidence type="ECO:0000259" key="4">
    <source>
        <dbReference type="Pfam" id="PF00155"/>
    </source>
</evidence>
<dbReference type="EC" id="2.6.1.-" evidence="3"/>
<dbReference type="PROSITE" id="PS00105">
    <property type="entry name" value="AA_TRANSFER_CLASS_1"/>
    <property type="match status" value="1"/>
</dbReference>
<evidence type="ECO:0000313" key="6">
    <source>
        <dbReference type="Proteomes" id="UP001060368"/>
    </source>
</evidence>
<keyword evidence="3" id="KW-0808">Transferase</keyword>
<dbReference type="Pfam" id="PF00155">
    <property type="entry name" value="Aminotran_1_2"/>
    <property type="match status" value="1"/>
</dbReference>
<dbReference type="AlphaFoldDB" id="A0A9E7TK17"/>
<dbReference type="InterPro" id="IPR015424">
    <property type="entry name" value="PyrdxlP-dep_Trfase"/>
</dbReference>
<evidence type="ECO:0000256" key="1">
    <source>
        <dbReference type="ARBA" id="ARBA00001933"/>
    </source>
</evidence>
<comment type="cofactor">
    <cofactor evidence="1 3">
        <name>pyridoxal 5'-phosphate</name>
        <dbReference type="ChEBI" id="CHEBI:597326"/>
    </cofactor>
</comment>
<feature type="domain" description="Aminotransferase class I/classII large" evidence="4">
    <location>
        <begin position="45"/>
        <end position="328"/>
    </location>
</feature>
<dbReference type="SUPFAM" id="SSF53383">
    <property type="entry name" value="PLP-dependent transferases"/>
    <property type="match status" value="1"/>
</dbReference>
<keyword evidence="6" id="KW-1185">Reference proteome</keyword>
<proteinExistence type="inferred from homology"/>
<dbReference type="Gene3D" id="3.90.1150.10">
    <property type="entry name" value="Aspartate Aminotransferase, domain 1"/>
    <property type="match status" value="1"/>
</dbReference>
<gene>
    <name evidence="5" type="ORF">L6E24_13600</name>
</gene>
<dbReference type="InterPro" id="IPR004838">
    <property type="entry name" value="NHTrfase_class1_PyrdxlP-BS"/>
</dbReference>
<comment type="similarity">
    <text evidence="3">Belongs to the class-I pyridoxal-phosphate-dependent aminotransferase family.</text>
</comment>
<reference evidence="5" key="1">
    <citation type="submission" date="2022-04" db="EMBL/GenBank/DDBJ databases">
        <title>Complete genome of Methanoplanus endosymbiosus DSM 3599.</title>
        <authorList>
            <person name="Chen S.-C."/>
            <person name="You Y.-T."/>
            <person name="Zhou Y.-Z."/>
            <person name="Lai M.-C."/>
        </authorList>
    </citation>
    <scope>NUCLEOTIDE SEQUENCE</scope>
    <source>
        <strain evidence="5">DSM 3599</strain>
    </source>
</reference>
<keyword evidence="2" id="KW-0663">Pyridoxal phosphate</keyword>
<dbReference type="InterPro" id="IPR015422">
    <property type="entry name" value="PyrdxlP-dep_Trfase_small"/>
</dbReference>
<accession>A0A9E7TK17</accession>
<sequence>MKKHFPNKVVHGGLLQLGQNNNGKYTADYSASINPWPPETGWKPDFKRIKDYPDDTYTELKEEISTHHGVKTENISVGNGSVEIIRSLFKAVLNPGENVLTERHTFGEYRFSAELAGASCSHDPATPHRLRVICNPNNPSGKILSASEILAIADDCSEKGIMLYIDEAFMDLADRDESVADCGYENVIVSRSLTKSFAIPGLRIGYGIGSPSVTKKIEAARLPWTVNFLAESFAVSAIRNYDRLEESRIKIRTERDYLCNGLEKLGLEYHPPSANYILFSTGILSSELTQKLLEKGFYVRNCTSFGLPHSIRIAVRKREDNERLLEALRECLP</sequence>
<dbReference type="GO" id="GO:0008483">
    <property type="term" value="F:transaminase activity"/>
    <property type="evidence" value="ECO:0007669"/>
    <property type="project" value="UniProtKB-KW"/>
</dbReference>
<dbReference type="Gene3D" id="3.40.640.10">
    <property type="entry name" value="Type I PLP-dependent aspartate aminotransferase-like (Major domain)"/>
    <property type="match status" value="1"/>
</dbReference>
<dbReference type="KEGG" id="mend:L6E24_13600"/>
<evidence type="ECO:0000256" key="2">
    <source>
        <dbReference type="ARBA" id="ARBA00022898"/>
    </source>
</evidence>
<dbReference type="PANTHER" id="PTHR42885">
    <property type="entry name" value="HISTIDINOL-PHOSPHATE AMINOTRANSFERASE-RELATED"/>
    <property type="match status" value="1"/>
</dbReference>
<dbReference type="PANTHER" id="PTHR42885:SF1">
    <property type="entry name" value="THREONINE-PHOSPHATE DECARBOXYLASE"/>
    <property type="match status" value="1"/>
</dbReference>
<dbReference type="InterPro" id="IPR015421">
    <property type="entry name" value="PyrdxlP-dep_Trfase_major"/>
</dbReference>
<name>A0A9E7TK17_9EURY</name>